<proteinExistence type="inferred from homology"/>
<reference evidence="9 10" key="1">
    <citation type="submission" date="2021-03" db="EMBL/GenBank/DDBJ databases">
        <title>Sequencing the genomes of 1000 actinobacteria strains.</title>
        <authorList>
            <person name="Klenk H.-P."/>
        </authorList>
    </citation>
    <scope>NUCLEOTIDE SEQUENCE [LARGE SCALE GENOMIC DNA]</scope>
    <source>
        <strain evidence="9 10">DSM 45256</strain>
    </source>
</reference>
<keyword evidence="4 6" id="KW-0378">Hydrolase</keyword>
<dbReference type="PANTHER" id="PTHR35333">
    <property type="entry name" value="BETA-LACTAMASE"/>
    <property type="match status" value="1"/>
</dbReference>
<dbReference type="RefSeq" id="WP_210034767.1">
    <property type="nucleotide sequence ID" value="NZ_JAGINU010000001.1"/>
</dbReference>
<dbReference type="Proteomes" id="UP001519295">
    <property type="component" value="Unassembled WGS sequence"/>
</dbReference>
<dbReference type="InterPro" id="IPR012338">
    <property type="entry name" value="Beta-lactam/transpept-like"/>
</dbReference>
<dbReference type="GO" id="GO:0008800">
    <property type="term" value="F:beta-lactamase activity"/>
    <property type="evidence" value="ECO:0007669"/>
    <property type="project" value="UniProtKB-EC"/>
</dbReference>
<evidence type="ECO:0000313" key="9">
    <source>
        <dbReference type="EMBL" id="MBP2371100.1"/>
    </source>
</evidence>
<comment type="catalytic activity">
    <reaction evidence="6">
        <text>a beta-lactam + H2O = a substituted beta-amino acid</text>
        <dbReference type="Rhea" id="RHEA:20401"/>
        <dbReference type="ChEBI" id="CHEBI:15377"/>
        <dbReference type="ChEBI" id="CHEBI:35627"/>
        <dbReference type="ChEBI" id="CHEBI:140347"/>
        <dbReference type="EC" id="3.5.2.6"/>
    </reaction>
</comment>
<feature type="domain" description="Beta-lactamase class A catalytic" evidence="8">
    <location>
        <begin position="63"/>
        <end position="278"/>
    </location>
</feature>
<dbReference type="SUPFAM" id="SSF56601">
    <property type="entry name" value="beta-lactamase/transpeptidase-like"/>
    <property type="match status" value="1"/>
</dbReference>
<evidence type="ECO:0000313" key="10">
    <source>
        <dbReference type="Proteomes" id="UP001519295"/>
    </source>
</evidence>
<organism evidence="9 10">
    <name type="scientific">Pseudonocardia parietis</name>
    <dbReference type="NCBI Taxonomy" id="570936"/>
    <lineage>
        <taxon>Bacteria</taxon>
        <taxon>Bacillati</taxon>
        <taxon>Actinomycetota</taxon>
        <taxon>Actinomycetes</taxon>
        <taxon>Pseudonocardiales</taxon>
        <taxon>Pseudonocardiaceae</taxon>
        <taxon>Pseudonocardia</taxon>
    </lineage>
</organism>
<evidence type="ECO:0000256" key="5">
    <source>
        <dbReference type="ARBA" id="ARBA00023251"/>
    </source>
</evidence>
<evidence type="ECO:0000256" key="1">
    <source>
        <dbReference type="ARBA" id="ARBA00009009"/>
    </source>
</evidence>
<gene>
    <name evidence="9" type="ORF">JOF36_006796</name>
</gene>
<name>A0ABS4W4E9_9PSEU</name>
<evidence type="ECO:0000256" key="2">
    <source>
        <dbReference type="ARBA" id="ARBA00012865"/>
    </source>
</evidence>
<dbReference type="EC" id="3.5.2.6" evidence="2 6"/>
<sequence length="305" mass="31145">MNFSRRSLLLAGAAGLGGALLGCSAPAPAAPAAVAAPAPGTPAGPRPIPAMSDVEREFGRRIGVHALDTGTGAAAGHRDGERFLMCSVTKALMAGFVLHRSVGDPALLDRNLRWDPSEVLEYAPVTSRHTGTGLTVAQLCEAAVTVSDNTAHNVLLREVGSPADLTAWLRTTGDDVTRADRTEPALNDVDGDRDTSTPAALAATLGRLTTGDALPPAQRDRLVGWLRANTTGDGQIRAGVPAGWQVGDKTGSGPLGEKNDAGILFPPDGAPIALTILTVPSGPEDERGAEAVAAATRTALAALRA</sequence>
<evidence type="ECO:0000259" key="8">
    <source>
        <dbReference type="Pfam" id="PF13354"/>
    </source>
</evidence>
<evidence type="ECO:0000256" key="7">
    <source>
        <dbReference type="SAM" id="SignalP"/>
    </source>
</evidence>
<dbReference type="PROSITE" id="PS51318">
    <property type="entry name" value="TAT"/>
    <property type="match status" value="1"/>
</dbReference>
<protein>
    <recommendedName>
        <fullName evidence="3 6">Beta-lactamase</fullName>
        <ecNumber evidence="2 6">3.5.2.6</ecNumber>
    </recommendedName>
</protein>
<keyword evidence="10" id="KW-1185">Reference proteome</keyword>
<feature type="chain" id="PRO_5046738985" description="Beta-lactamase" evidence="7">
    <location>
        <begin position="30"/>
        <end position="305"/>
    </location>
</feature>
<dbReference type="InterPro" id="IPR000871">
    <property type="entry name" value="Beta-lactam_class-A"/>
</dbReference>
<comment type="caution">
    <text evidence="9">The sequence shown here is derived from an EMBL/GenBank/DDBJ whole genome shotgun (WGS) entry which is preliminary data.</text>
</comment>
<dbReference type="NCBIfam" id="NF033103">
    <property type="entry name" value="bla_class_A"/>
    <property type="match status" value="1"/>
</dbReference>
<keyword evidence="7" id="KW-0732">Signal</keyword>
<dbReference type="Gene3D" id="3.40.710.10">
    <property type="entry name" value="DD-peptidase/beta-lactamase superfamily"/>
    <property type="match status" value="1"/>
</dbReference>
<dbReference type="Pfam" id="PF13354">
    <property type="entry name" value="Beta-lactamase2"/>
    <property type="match status" value="1"/>
</dbReference>
<dbReference type="PANTHER" id="PTHR35333:SF3">
    <property type="entry name" value="BETA-LACTAMASE-TYPE TRANSPEPTIDASE FOLD CONTAINING PROTEIN"/>
    <property type="match status" value="1"/>
</dbReference>
<evidence type="ECO:0000256" key="6">
    <source>
        <dbReference type="RuleBase" id="RU361140"/>
    </source>
</evidence>
<evidence type="ECO:0000256" key="4">
    <source>
        <dbReference type="ARBA" id="ARBA00022801"/>
    </source>
</evidence>
<dbReference type="EMBL" id="JAGINU010000001">
    <property type="protein sequence ID" value="MBP2371100.1"/>
    <property type="molecule type" value="Genomic_DNA"/>
</dbReference>
<feature type="signal peptide" evidence="7">
    <location>
        <begin position="1"/>
        <end position="29"/>
    </location>
</feature>
<comment type="similarity">
    <text evidence="1 6">Belongs to the class-A beta-lactamase family.</text>
</comment>
<dbReference type="PROSITE" id="PS00146">
    <property type="entry name" value="BETA_LACTAMASE_A"/>
    <property type="match status" value="1"/>
</dbReference>
<keyword evidence="5 6" id="KW-0046">Antibiotic resistance</keyword>
<evidence type="ECO:0000256" key="3">
    <source>
        <dbReference type="ARBA" id="ARBA00018879"/>
    </source>
</evidence>
<dbReference type="InterPro" id="IPR006311">
    <property type="entry name" value="TAT_signal"/>
</dbReference>
<dbReference type="PRINTS" id="PR00118">
    <property type="entry name" value="BLACTAMASEA"/>
</dbReference>
<dbReference type="PROSITE" id="PS51257">
    <property type="entry name" value="PROKAR_LIPOPROTEIN"/>
    <property type="match status" value="1"/>
</dbReference>
<dbReference type="InterPro" id="IPR045155">
    <property type="entry name" value="Beta-lactam_cat"/>
</dbReference>
<dbReference type="InterPro" id="IPR023650">
    <property type="entry name" value="Beta-lactam_class-A_AS"/>
</dbReference>
<accession>A0ABS4W4E9</accession>